<organism evidence="11 12">
    <name type="scientific">Methylomonas rapida</name>
    <dbReference type="NCBI Taxonomy" id="2963939"/>
    <lineage>
        <taxon>Bacteria</taxon>
        <taxon>Pseudomonadati</taxon>
        <taxon>Pseudomonadota</taxon>
        <taxon>Gammaproteobacteria</taxon>
        <taxon>Methylococcales</taxon>
        <taxon>Methylococcaceae</taxon>
        <taxon>Methylomonas</taxon>
    </lineage>
</organism>
<evidence type="ECO:0000259" key="10">
    <source>
        <dbReference type="Pfam" id="PF00697"/>
    </source>
</evidence>
<dbReference type="EMBL" id="CP113517">
    <property type="protein sequence ID" value="WAR46444.1"/>
    <property type="molecule type" value="Genomic_DNA"/>
</dbReference>
<evidence type="ECO:0000256" key="3">
    <source>
        <dbReference type="ARBA" id="ARBA00012572"/>
    </source>
</evidence>
<dbReference type="InterPro" id="IPR044643">
    <property type="entry name" value="TrpF_fam"/>
</dbReference>
<sequence length="206" mass="22174">MRTRVKICGFTRVEDALQAAHLGVDAIGLVFYPASPRNVSVPQAVAIARALPAFVTVVGLFVDAEPFFVHEVLRQVNIDCLQFHGNETPEACRGYAKPYIKAIRMQADTDLAVLERHYADAAGLLLDAYHPGMQGGTGSGFDWETIPVERKLPIILAGGLSPENAALAVQRVRPYALDVSSGVESAKGIKDAAKMAAFIRITNQAT</sequence>
<dbReference type="GO" id="GO:0004640">
    <property type="term" value="F:phosphoribosylanthranilate isomerase activity"/>
    <property type="evidence" value="ECO:0007669"/>
    <property type="project" value="UniProtKB-EC"/>
</dbReference>
<comment type="similarity">
    <text evidence="9">Belongs to the TrpF family.</text>
</comment>
<feature type="domain" description="N-(5'phosphoribosyl) anthranilate isomerase (PRAI)" evidence="10">
    <location>
        <begin position="5"/>
        <end position="199"/>
    </location>
</feature>
<dbReference type="CDD" id="cd00405">
    <property type="entry name" value="PRAI"/>
    <property type="match status" value="1"/>
</dbReference>
<evidence type="ECO:0000256" key="2">
    <source>
        <dbReference type="ARBA" id="ARBA00004664"/>
    </source>
</evidence>
<name>A0ABY7GPP0_9GAMM</name>
<gene>
    <name evidence="9" type="primary">trpF</name>
    <name evidence="11" type="ORF">NM686_007990</name>
</gene>
<keyword evidence="5 9" id="KW-0028">Amino-acid biosynthesis</keyword>
<dbReference type="InterPro" id="IPR013785">
    <property type="entry name" value="Aldolase_TIM"/>
</dbReference>
<evidence type="ECO:0000256" key="4">
    <source>
        <dbReference type="ARBA" id="ARBA00022272"/>
    </source>
</evidence>
<comment type="pathway">
    <text evidence="2 9">Amino-acid biosynthesis; L-tryptophan biosynthesis; L-tryptophan from chorismate: step 3/5.</text>
</comment>
<dbReference type="HAMAP" id="MF_00135">
    <property type="entry name" value="PRAI"/>
    <property type="match status" value="1"/>
</dbReference>
<dbReference type="SUPFAM" id="SSF51366">
    <property type="entry name" value="Ribulose-phoshate binding barrel"/>
    <property type="match status" value="1"/>
</dbReference>
<evidence type="ECO:0000313" key="12">
    <source>
        <dbReference type="Proteomes" id="UP001162780"/>
    </source>
</evidence>
<keyword evidence="8 9" id="KW-0413">Isomerase</keyword>
<reference evidence="11" key="1">
    <citation type="submission" date="2022-11" db="EMBL/GenBank/DDBJ databases">
        <title>Methylomonas rapida sp. nov., Carotenoid-Producing Obligate Methanotrophs with High Growth Characteristics and Biotechnological Potential.</title>
        <authorList>
            <person name="Tikhonova E.N."/>
            <person name="Suleimanov R.Z."/>
            <person name="Miroshnikov K."/>
            <person name="Oshkin I.Y."/>
            <person name="Belova S.E."/>
            <person name="Danilova O.V."/>
            <person name="Ashikhmin A."/>
            <person name="Konopkin A."/>
            <person name="But S.Y."/>
            <person name="Khmelenina V.N."/>
            <person name="Kuznetsov N."/>
            <person name="Pimenov N.V."/>
            <person name="Dedysh S.N."/>
        </authorList>
    </citation>
    <scope>NUCLEOTIDE SEQUENCE</scope>
    <source>
        <strain evidence="11">MP1</strain>
    </source>
</reference>
<dbReference type="RefSeq" id="WP_269022709.1">
    <property type="nucleotide sequence ID" value="NZ_CP113517.1"/>
</dbReference>
<dbReference type="InterPro" id="IPR011060">
    <property type="entry name" value="RibuloseP-bd_barrel"/>
</dbReference>
<dbReference type="NCBIfam" id="NF002298">
    <property type="entry name" value="PRK01222.1-4"/>
    <property type="match status" value="1"/>
</dbReference>
<comment type="catalytic activity">
    <reaction evidence="1 9">
        <text>N-(5-phospho-beta-D-ribosyl)anthranilate = 1-(2-carboxyphenylamino)-1-deoxy-D-ribulose 5-phosphate</text>
        <dbReference type="Rhea" id="RHEA:21540"/>
        <dbReference type="ChEBI" id="CHEBI:18277"/>
        <dbReference type="ChEBI" id="CHEBI:58613"/>
        <dbReference type="EC" id="5.3.1.24"/>
    </reaction>
</comment>
<evidence type="ECO:0000256" key="1">
    <source>
        <dbReference type="ARBA" id="ARBA00001164"/>
    </source>
</evidence>
<dbReference type="PANTHER" id="PTHR42894:SF1">
    <property type="entry name" value="N-(5'-PHOSPHORIBOSYL)ANTHRANILATE ISOMERASE"/>
    <property type="match status" value="1"/>
</dbReference>
<dbReference type="NCBIfam" id="NF002299">
    <property type="entry name" value="PRK01222.1-6"/>
    <property type="match status" value="1"/>
</dbReference>
<evidence type="ECO:0000256" key="7">
    <source>
        <dbReference type="ARBA" id="ARBA00023141"/>
    </source>
</evidence>
<evidence type="ECO:0000313" key="11">
    <source>
        <dbReference type="EMBL" id="WAR46444.1"/>
    </source>
</evidence>
<evidence type="ECO:0000256" key="6">
    <source>
        <dbReference type="ARBA" id="ARBA00022822"/>
    </source>
</evidence>
<dbReference type="Gene3D" id="3.20.20.70">
    <property type="entry name" value="Aldolase class I"/>
    <property type="match status" value="1"/>
</dbReference>
<evidence type="ECO:0000256" key="5">
    <source>
        <dbReference type="ARBA" id="ARBA00022605"/>
    </source>
</evidence>
<dbReference type="Pfam" id="PF00697">
    <property type="entry name" value="PRAI"/>
    <property type="match status" value="1"/>
</dbReference>
<evidence type="ECO:0000256" key="9">
    <source>
        <dbReference type="HAMAP-Rule" id="MF_00135"/>
    </source>
</evidence>
<proteinExistence type="inferred from homology"/>
<keyword evidence="6 9" id="KW-0822">Tryptophan biosynthesis</keyword>
<keyword evidence="12" id="KW-1185">Reference proteome</keyword>
<accession>A0ABY7GPP0</accession>
<dbReference type="InterPro" id="IPR001240">
    <property type="entry name" value="PRAI_dom"/>
</dbReference>
<protein>
    <recommendedName>
        <fullName evidence="4 9">N-(5'-phosphoribosyl)anthranilate isomerase</fullName>
        <shortName evidence="9">PRAI</shortName>
        <ecNumber evidence="3 9">5.3.1.24</ecNumber>
    </recommendedName>
</protein>
<dbReference type="PANTHER" id="PTHR42894">
    <property type="entry name" value="N-(5'-PHOSPHORIBOSYL)ANTHRANILATE ISOMERASE"/>
    <property type="match status" value="1"/>
</dbReference>
<keyword evidence="7 9" id="KW-0057">Aromatic amino acid biosynthesis</keyword>
<dbReference type="EC" id="5.3.1.24" evidence="3 9"/>
<evidence type="ECO:0000256" key="8">
    <source>
        <dbReference type="ARBA" id="ARBA00023235"/>
    </source>
</evidence>
<dbReference type="Proteomes" id="UP001162780">
    <property type="component" value="Chromosome"/>
</dbReference>